<name>A0A835UIG8_VANPL</name>
<dbReference type="AlphaFoldDB" id="A0A835UIG8"/>
<accession>A0A835UIG8</accession>
<dbReference type="Proteomes" id="UP000639772">
    <property type="component" value="Chromosome 11"/>
</dbReference>
<gene>
    <name evidence="2" type="ORF">HPP92_020456</name>
</gene>
<evidence type="ECO:0000313" key="2">
    <source>
        <dbReference type="EMBL" id="KAG0461980.1"/>
    </source>
</evidence>
<feature type="compositionally biased region" description="Basic and acidic residues" evidence="1">
    <location>
        <begin position="43"/>
        <end position="67"/>
    </location>
</feature>
<comment type="caution">
    <text evidence="2">The sequence shown here is derived from an EMBL/GenBank/DDBJ whole genome shotgun (WGS) entry which is preliminary data.</text>
</comment>
<sequence length="67" mass="7435">MLEGERANQSKLELVAKTEVAEADPQTRKKVPGCGPEPCRGSKQREAGCRRGFTEMESEECSKETLH</sequence>
<proteinExistence type="predicted"/>
<reference evidence="2 3" key="1">
    <citation type="journal article" date="2020" name="Nat. Food">
        <title>A phased Vanilla planifolia genome enables genetic improvement of flavour and production.</title>
        <authorList>
            <person name="Hasing T."/>
            <person name="Tang H."/>
            <person name="Brym M."/>
            <person name="Khazi F."/>
            <person name="Huang T."/>
            <person name="Chambers A.H."/>
        </authorList>
    </citation>
    <scope>NUCLEOTIDE SEQUENCE [LARGE SCALE GENOMIC DNA]</scope>
    <source>
        <tissue evidence="2">Leaf</tissue>
    </source>
</reference>
<evidence type="ECO:0000313" key="3">
    <source>
        <dbReference type="Proteomes" id="UP000639772"/>
    </source>
</evidence>
<organism evidence="2 3">
    <name type="scientific">Vanilla planifolia</name>
    <name type="common">Vanilla</name>
    <dbReference type="NCBI Taxonomy" id="51239"/>
    <lineage>
        <taxon>Eukaryota</taxon>
        <taxon>Viridiplantae</taxon>
        <taxon>Streptophyta</taxon>
        <taxon>Embryophyta</taxon>
        <taxon>Tracheophyta</taxon>
        <taxon>Spermatophyta</taxon>
        <taxon>Magnoliopsida</taxon>
        <taxon>Liliopsida</taxon>
        <taxon>Asparagales</taxon>
        <taxon>Orchidaceae</taxon>
        <taxon>Vanilloideae</taxon>
        <taxon>Vanilleae</taxon>
        <taxon>Vanilla</taxon>
    </lineage>
</organism>
<evidence type="ECO:0000256" key="1">
    <source>
        <dbReference type="SAM" id="MobiDB-lite"/>
    </source>
</evidence>
<dbReference type="EMBL" id="JADCNM010000011">
    <property type="protein sequence ID" value="KAG0461980.1"/>
    <property type="molecule type" value="Genomic_DNA"/>
</dbReference>
<protein>
    <submittedName>
        <fullName evidence="2">Uncharacterized protein</fullName>
    </submittedName>
</protein>
<feature type="region of interest" description="Disordered" evidence="1">
    <location>
        <begin position="20"/>
        <end position="67"/>
    </location>
</feature>